<dbReference type="RefSeq" id="WP_020914571.1">
    <property type="nucleotide sequence ID" value="NC_011566.1"/>
</dbReference>
<keyword evidence="1" id="KW-0472">Membrane</keyword>
<sequence>MENATVIKPFQKAGFVLIAIVIAFMAIYLRNDNDIWDYFILVNLVLSTFWLIHLLWTQRIIFTTAEVTFIKMMVKSDTSVPQTLTLNYQDIDSVRLLGDHLFIHSSSGKINFPLKPKSSMAAKLKQAFESKGIEFEVNSCIA</sequence>
<dbReference type="Proteomes" id="UP000000753">
    <property type="component" value="Chromosome"/>
</dbReference>
<evidence type="ECO:0000313" key="2">
    <source>
        <dbReference type="EMBL" id="ACJ31241.1"/>
    </source>
</evidence>
<evidence type="ECO:0000256" key="1">
    <source>
        <dbReference type="SAM" id="Phobius"/>
    </source>
</evidence>
<organism evidence="2 3">
    <name type="scientific">Shewanella piezotolerans (strain WP3 / JCM 13877)</name>
    <dbReference type="NCBI Taxonomy" id="225849"/>
    <lineage>
        <taxon>Bacteria</taxon>
        <taxon>Pseudomonadati</taxon>
        <taxon>Pseudomonadota</taxon>
        <taxon>Gammaproteobacteria</taxon>
        <taxon>Alteromonadales</taxon>
        <taxon>Shewanellaceae</taxon>
        <taxon>Shewanella</taxon>
    </lineage>
</organism>
<dbReference type="OrthoDB" id="6261548at2"/>
<feature type="transmembrane region" description="Helical" evidence="1">
    <location>
        <begin position="35"/>
        <end position="56"/>
    </location>
</feature>
<reference evidence="2 3" key="1">
    <citation type="journal article" date="2008" name="PLoS ONE">
        <title>Environmental adaptation: genomic analysis of the piezotolerant and psychrotolerant deep-sea iron reducing bacterium Shewanella piezotolerans WP3.</title>
        <authorList>
            <person name="Wang F."/>
            <person name="Wang J."/>
            <person name="Jian H."/>
            <person name="Zhang B."/>
            <person name="Li S."/>
            <person name="Wang F."/>
            <person name="Zeng X."/>
            <person name="Gao L."/>
            <person name="Bartlett D.H."/>
            <person name="Yu J."/>
            <person name="Hu S."/>
            <person name="Xiao X."/>
        </authorList>
    </citation>
    <scope>NUCLEOTIDE SEQUENCE [LARGE SCALE GENOMIC DNA]</scope>
    <source>
        <strain evidence="3">WP3 / JCM 13877</strain>
    </source>
</reference>
<dbReference type="AlphaFoldDB" id="B8CUP9"/>
<feature type="transmembrane region" description="Helical" evidence="1">
    <location>
        <begin position="12"/>
        <end position="29"/>
    </location>
</feature>
<gene>
    <name evidence="2" type="ordered locus">swp_4601</name>
</gene>
<keyword evidence="3" id="KW-1185">Reference proteome</keyword>
<accession>B8CUP9</accession>
<evidence type="ECO:0000313" key="3">
    <source>
        <dbReference type="Proteomes" id="UP000000753"/>
    </source>
</evidence>
<dbReference type="KEGG" id="swp:swp_4601"/>
<keyword evidence="1" id="KW-1133">Transmembrane helix</keyword>
<proteinExistence type="predicted"/>
<name>B8CUP9_SHEPW</name>
<keyword evidence="1" id="KW-0812">Transmembrane</keyword>
<protein>
    <submittedName>
        <fullName evidence="2">Uncharacterized protein</fullName>
    </submittedName>
</protein>
<dbReference type="STRING" id="225849.swp_4601"/>
<dbReference type="HOGENOM" id="CLU_1814508_0_0_6"/>
<dbReference type="EMBL" id="CP000472">
    <property type="protein sequence ID" value="ACJ31241.1"/>
    <property type="molecule type" value="Genomic_DNA"/>
</dbReference>
<dbReference type="eggNOG" id="ENOG5031EG5">
    <property type="taxonomic scope" value="Bacteria"/>
</dbReference>